<dbReference type="Gene3D" id="3.90.1720.10">
    <property type="entry name" value="endopeptidase domain like (from Nostoc punctiforme)"/>
    <property type="match status" value="1"/>
</dbReference>
<evidence type="ECO:0000313" key="4">
    <source>
        <dbReference type="EMBL" id="DAF42556.1"/>
    </source>
</evidence>
<feature type="coiled-coil region" evidence="2">
    <location>
        <begin position="135"/>
        <end position="201"/>
    </location>
</feature>
<dbReference type="InterPro" id="IPR038765">
    <property type="entry name" value="Papain-like_cys_pep_sf"/>
</dbReference>
<dbReference type="Pfam" id="PF05257">
    <property type="entry name" value="CHAP"/>
    <property type="match status" value="1"/>
</dbReference>
<dbReference type="GO" id="GO:0001897">
    <property type="term" value="P:symbiont-mediated cytolysis of host cell"/>
    <property type="evidence" value="ECO:0007669"/>
    <property type="project" value="UniProtKB-ARBA"/>
</dbReference>
<evidence type="ECO:0000259" key="3">
    <source>
        <dbReference type="PROSITE" id="PS50911"/>
    </source>
</evidence>
<dbReference type="SUPFAM" id="SSF54001">
    <property type="entry name" value="Cysteine proteinases"/>
    <property type="match status" value="1"/>
</dbReference>
<dbReference type="PROSITE" id="PS50911">
    <property type="entry name" value="CHAP"/>
    <property type="match status" value="1"/>
</dbReference>
<reference evidence="4" key="1">
    <citation type="journal article" date="2021" name="Proc. Natl. Acad. Sci. U.S.A.">
        <title>A Catalog of Tens of Thousands of Viruses from Human Metagenomes Reveals Hidden Associations with Chronic Diseases.</title>
        <authorList>
            <person name="Tisza M.J."/>
            <person name="Buck C.B."/>
        </authorList>
    </citation>
    <scope>NUCLEOTIDE SEQUENCE</scope>
    <source>
        <strain evidence="4">CtHip2</strain>
    </source>
</reference>
<dbReference type="InterPro" id="IPR007921">
    <property type="entry name" value="CHAP_dom"/>
</dbReference>
<protein>
    <submittedName>
        <fullName evidence="4">N-acetylmuramoyl-L-alanine amidase</fullName>
    </submittedName>
</protein>
<sequence>MKKNKLFKSVVMLAMFTSLMSVSPAFANEATIGEVEVSEVTANYLTQLKSQLTSAKSDLDKLTKESKSLQEAYDKLNTDSEQTKDSVKNAHDKTKIEQEKLKAIGLSEEEINKDTGKLFENTNTGNLLGNEDSTVVNYKLEAAKAKANLDKSTTEVDKAKARLYEAVAKEKDKKQEVDKIEKEYNKAVEDAKQEASQYYARISYVSGGTTSSSVPNGFKLSKAIDTSGYTSATYPWGQCTWYVYNRAAQFGISFGPYMGNGGDWRLKPGYTVSNKPEIGDALSFAPGQAGAIDFYGHVAFVEDVRPDGSILISESNFQGLGVVSYRVFDAASASQFSYVKGHR</sequence>
<keyword evidence="1" id="KW-0929">Antimicrobial</keyword>
<feature type="domain" description="Peptidase C51" evidence="3">
    <location>
        <begin position="214"/>
        <end position="340"/>
    </location>
</feature>
<organism evidence="4">
    <name type="scientific">Siphoviridae sp. ctHip2</name>
    <dbReference type="NCBI Taxonomy" id="2827830"/>
    <lineage>
        <taxon>Viruses</taxon>
        <taxon>Duplodnaviria</taxon>
        <taxon>Heunggongvirae</taxon>
        <taxon>Uroviricota</taxon>
        <taxon>Caudoviricetes</taxon>
    </lineage>
</organism>
<name>A0A8S5RUW8_9CAUD</name>
<keyword evidence="2" id="KW-0175">Coiled coil</keyword>
<evidence type="ECO:0000256" key="1">
    <source>
        <dbReference type="ARBA" id="ARBA00022529"/>
    </source>
</evidence>
<proteinExistence type="predicted"/>
<dbReference type="EMBL" id="BK032497">
    <property type="protein sequence ID" value="DAF42556.1"/>
    <property type="molecule type" value="Genomic_DNA"/>
</dbReference>
<accession>A0A8S5RUW8</accession>
<feature type="coiled-coil region" evidence="2">
    <location>
        <begin position="45"/>
        <end position="79"/>
    </location>
</feature>
<evidence type="ECO:0000256" key="2">
    <source>
        <dbReference type="SAM" id="Coils"/>
    </source>
</evidence>